<keyword evidence="2" id="KW-1185">Reference proteome</keyword>
<name>A0ABW9H5K2_9PSED</name>
<evidence type="ECO:0000313" key="2">
    <source>
        <dbReference type="Proteomes" id="UP001631987"/>
    </source>
</evidence>
<comment type="caution">
    <text evidence="1">The sequence shown here is derived from an EMBL/GenBank/DDBJ whole genome shotgun (WGS) entry which is preliminary data.</text>
</comment>
<proteinExistence type="predicted"/>
<gene>
    <name evidence="1" type="ORF">ACKKH4_06225</name>
</gene>
<protein>
    <submittedName>
        <fullName evidence="1">Uncharacterized protein</fullName>
    </submittedName>
</protein>
<reference evidence="1 2" key="1">
    <citation type="submission" date="2024-12" db="EMBL/GenBank/DDBJ databases">
        <title>Pseudomonas species isolated from Lotus nodules promote plant growth.</title>
        <authorList>
            <person name="Yu Y.-H."/>
            <person name="Kurtenbach J."/>
            <person name="Crosbie D."/>
            <person name="Brachmann A."/>
            <person name="Marin M."/>
        </authorList>
    </citation>
    <scope>NUCLEOTIDE SEQUENCE [LARGE SCALE GENOMIC DNA]</scope>
    <source>
        <strain evidence="1 2">PLb12A</strain>
    </source>
</reference>
<evidence type="ECO:0000313" key="1">
    <source>
        <dbReference type="EMBL" id="MFM9516851.1"/>
    </source>
</evidence>
<dbReference type="EMBL" id="JBJVNW010000002">
    <property type="protein sequence ID" value="MFM9516851.1"/>
    <property type="molecule type" value="Genomic_DNA"/>
</dbReference>
<dbReference type="Proteomes" id="UP001631987">
    <property type="component" value="Unassembled WGS sequence"/>
</dbReference>
<dbReference type="RefSeq" id="WP_409078317.1">
    <property type="nucleotide sequence ID" value="NZ_CP178857.1"/>
</dbReference>
<accession>A0ABW9H5K2</accession>
<sequence>MEYCIPLDYPFAFDLPALFVTMIGSELPIASGGDRQKSADSVEKKSAMVSAAEKHASEIEIITFERGCWTQISRGGVLKRRFHRSLSWPFQKTDFFNTVGQ</sequence>
<organism evidence="1 2">
    <name type="scientific">Pseudomonas monachiensis</name>
    <dbReference type="NCBI Taxonomy" id="3060212"/>
    <lineage>
        <taxon>Bacteria</taxon>
        <taxon>Pseudomonadati</taxon>
        <taxon>Pseudomonadota</taxon>
        <taxon>Gammaproteobacteria</taxon>
        <taxon>Pseudomonadales</taxon>
        <taxon>Pseudomonadaceae</taxon>
        <taxon>Pseudomonas</taxon>
    </lineage>
</organism>